<dbReference type="PATRIC" id="fig|1432657.3.peg.1345"/>
<dbReference type="Proteomes" id="UP000019148">
    <property type="component" value="Unassembled WGS sequence"/>
</dbReference>
<comment type="caution">
    <text evidence="1">The sequence shown here is derived from an EMBL/GenBank/DDBJ whole genome shotgun (WGS) entry which is preliminary data.</text>
</comment>
<evidence type="ECO:0000313" key="2">
    <source>
        <dbReference type="Proteomes" id="UP000019148"/>
    </source>
</evidence>
<dbReference type="AlphaFoldDB" id="W6TGV6"/>
<gene>
    <name evidence="1" type="ORF">BDCR2A_01372</name>
</gene>
<name>W6TGV6_9SPIR</name>
<dbReference type="RefSeq" id="WP_038367465.1">
    <property type="nucleotide sequence ID" value="NZ_AZIT01000010.1"/>
</dbReference>
<protein>
    <submittedName>
        <fullName evidence="1">Congo red-binding lipoprotein nlph</fullName>
    </submittedName>
</protein>
<reference evidence="1 2" key="1">
    <citation type="submission" date="2013-12" db="EMBL/GenBank/DDBJ databases">
        <title>Comparative genomics of relapsing fever spirochetes.</title>
        <authorList>
            <person name="Schwan T.G."/>
            <person name="Raffel S.J."/>
            <person name="Porcella S.F."/>
        </authorList>
    </citation>
    <scope>NUCLEOTIDE SEQUENCE [LARGE SCALE GENOMIC DNA]</scope>
    <source>
        <strain evidence="1 2">CR2A</strain>
    </source>
</reference>
<dbReference type="EMBL" id="AZIT01000010">
    <property type="protein sequence ID" value="ETZ17705.1"/>
    <property type="molecule type" value="Genomic_DNA"/>
</dbReference>
<sequence>MFKYINYLISCGLLLLFCCKAPTTDYKRTTDYERKVHVPVNLFNGLTSDEKLKLKTLMAGFRKIIKHDDQLIKAQKEQYEKFEEWLLQDIQKQKDLADSFKYTYYFLEQDKPKQTKNLTIAQLVVNTIDCIVTDKCSDRNDVYDYDNDNHHYKEQIKNLFAIFLNKILSIPNNTTNVNEKMFKCLQSELIYPNNLLIIALGKETAFLKQRFNDNQIQILSSDLLQNKVFKIHGRGQYLSPQYVSFIKLSNSIIKPILDHIYDELLKCNGNQQSLDNFAQDLENYFDSNEINDETMKQLPNIVTIKCE</sequence>
<proteinExistence type="predicted"/>
<keyword evidence="1" id="KW-0449">Lipoprotein</keyword>
<evidence type="ECO:0000313" key="1">
    <source>
        <dbReference type="EMBL" id="ETZ17705.1"/>
    </source>
</evidence>
<accession>W6TGV6</accession>
<organism evidence="1 2">
    <name type="scientific">Borrelia duttonii CR2A</name>
    <dbReference type="NCBI Taxonomy" id="1432657"/>
    <lineage>
        <taxon>Bacteria</taxon>
        <taxon>Pseudomonadati</taxon>
        <taxon>Spirochaetota</taxon>
        <taxon>Spirochaetia</taxon>
        <taxon>Spirochaetales</taxon>
        <taxon>Borreliaceae</taxon>
        <taxon>Borrelia</taxon>
    </lineage>
</organism>